<organism evidence="2 3">
    <name type="scientific">Catellatospora coxensis</name>
    <dbReference type="NCBI Taxonomy" id="310354"/>
    <lineage>
        <taxon>Bacteria</taxon>
        <taxon>Bacillati</taxon>
        <taxon>Actinomycetota</taxon>
        <taxon>Actinomycetes</taxon>
        <taxon>Micromonosporales</taxon>
        <taxon>Micromonosporaceae</taxon>
        <taxon>Catellatospora</taxon>
    </lineage>
</organism>
<proteinExistence type="predicted"/>
<feature type="domain" description="Pyrrolo-quinoline quinone repeat" evidence="1">
    <location>
        <begin position="208"/>
        <end position="347"/>
    </location>
</feature>
<dbReference type="SUPFAM" id="SSF50998">
    <property type="entry name" value="Quinoprotein alcohol dehydrogenase-like"/>
    <property type="match status" value="1"/>
</dbReference>
<dbReference type="Gene3D" id="2.130.10.10">
    <property type="entry name" value="YVTN repeat-like/Quinoprotein amine dehydrogenase"/>
    <property type="match status" value="1"/>
</dbReference>
<dbReference type="PANTHER" id="PTHR34512">
    <property type="entry name" value="CELL SURFACE PROTEIN"/>
    <property type="match status" value="1"/>
</dbReference>
<dbReference type="Pfam" id="PF13360">
    <property type="entry name" value="PQQ_2"/>
    <property type="match status" value="2"/>
</dbReference>
<evidence type="ECO:0000259" key="1">
    <source>
        <dbReference type="Pfam" id="PF13360"/>
    </source>
</evidence>
<evidence type="ECO:0000313" key="2">
    <source>
        <dbReference type="EMBL" id="GIG06713.1"/>
    </source>
</evidence>
<dbReference type="PANTHER" id="PTHR34512:SF30">
    <property type="entry name" value="OUTER MEMBRANE PROTEIN ASSEMBLY FACTOR BAMB"/>
    <property type="match status" value="1"/>
</dbReference>
<sequence>MLNPRRRIWIISSLLVLVVLAAAVVVRCSWSGRLPDPRSYRLIPAWTSKDAGLPIGVTPDDATALMWSERTGGGRVITAVDTRTGKVKWTGAPTGWDVNIDYIRGGKLTADAVIIESNYQHARPAIAALDLDDGTVRWQLPTPGDFPLRLAVTDDAVVAAWGTTTLRGLDVDDGHTAWEVRVEAGCKADELVGDGSLAVVEVLCEKKRYLQSLDPGSGAAGWRFDVSIETESSADNLSVYEDVTVLRDKGRLTIVDETGRELLVAQTPGRADAQVATTDDLVVVAYRDKDRGDIITAIDRENATARWSRPAAIVSLSLAQGRLFALGRLPAPLLPIGLYEIDPAGGRMAVSPTHLLHADYDSLVTVIDDIVVSHYSEGRETPRTIMLAGHKLRPAAEEGFAGGAPPDSWPSGCDLLTVAELAAKAKGVAYQAQPLQTVVADTSLPRPAGCRYEPSSVKAPEVTAGIAWVAPDAAQAAQVMARLWNQNDDSVKVLGLGDEAIEVVAFEYPEPTVHLYIRVGARIGKVTVPQGHAGLARELAPMVPARLG</sequence>
<keyword evidence="3" id="KW-1185">Reference proteome</keyword>
<dbReference type="SMART" id="SM00564">
    <property type="entry name" value="PQQ"/>
    <property type="match status" value="3"/>
</dbReference>
<protein>
    <recommendedName>
        <fullName evidence="1">Pyrrolo-quinoline quinone repeat domain-containing protein</fullName>
    </recommendedName>
</protein>
<dbReference type="InterPro" id="IPR018391">
    <property type="entry name" value="PQQ_b-propeller_rpt"/>
</dbReference>
<dbReference type="Proteomes" id="UP000630887">
    <property type="component" value="Unassembled WGS sequence"/>
</dbReference>
<dbReference type="AlphaFoldDB" id="A0A8J3KQE9"/>
<dbReference type="RefSeq" id="WP_203693072.1">
    <property type="nucleotide sequence ID" value="NZ_BAAALC010000053.1"/>
</dbReference>
<reference evidence="2 3" key="1">
    <citation type="submission" date="2021-01" db="EMBL/GenBank/DDBJ databases">
        <title>Whole genome shotgun sequence of Catellatospora coxensis NBRC 107359.</title>
        <authorList>
            <person name="Komaki H."/>
            <person name="Tamura T."/>
        </authorList>
    </citation>
    <scope>NUCLEOTIDE SEQUENCE [LARGE SCALE GENOMIC DNA]</scope>
    <source>
        <strain evidence="2 3">NBRC 107359</strain>
    </source>
</reference>
<feature type="domain" description="Pyrrolo-quinoline quinone repeat" evidence="1">
    <location>
        <begin position="76"/>
        <end position="200"/>
    </location>
</feature>
<dbReference type="InterPro" id="IPR002372">
    <property type="entry name" value="PQQ_rpt_dom"/>
</dbReference>
<evidence type="ECO:0000313" key="3">
    <source>
        <dbReference type="Proteomes" id="UP000630887"/>
    </source>
</evidence>
<gene>
    <name evidence="2" type="ORF">Cco03nite_34130</name>
</gene>
<accession>A0A8J3KQE9</accession>
<name>A0A8J3KQE9_9ACTN</name>
<dbReference type="InterPro" id="IPR011047">
    <property type="entry name" value="Quinoprotein_ADH-like_sf"/>
</dbReference>
<dbReference type="EMBL" id="BONI01000026">
    <property type="protein sequence ID" value="GIG06713.1"/>
    <property type="molecule type" value="Genomic_DNA"/>
</dbReference>
<dbReference type="InterPro" id="IPR015943">
    <property type="entry name" value="WD40/YVTN_repeat-like_dom_sf"/>
</dbReference>
<comment type="caution">
    <text evidence="2">The sequence shown here is derived from an EMBL/GenBank/DDBJ whole genome shotgun (WGS) entry which is preliminary data.</text>
</comment>